<feature type="domain" description="SGNH" evidence="2">
    <location>
        <begin position="74"/>
        <end position="299"/>
    </location>
</feature>
<dbReference type="InterPro" id="IPR043968">
    <property type="entry name" value="SGNH"/>
</dbReference>
<feature type="signal peptide" evidence="1">
    <location>
        <begin position="1"/>
        <end position="23"/>
    </location>
</feature>
<dbReference type="RefSeq" id="WP_202956147.1">
    <property type="nucleotide sequence ID" value="NZ_JAPCID010000007.1"/>
</dbReference>
<keyword evidence="4" id="KW-1185">Reference proteome</keyword>
<dbReference type="GO" id="GO:0016787">
    <property type="term" value="F:hydrolase activity"/>
    <property type="evidence" value="ECO:0007669"/>
    <property type="project" value="UniProtKB-KW"/>
</dbReference>
<organism evidence="3 4">
    <name type="scientific">Solirubrobacter deserti</name>
    <dbReference type="NCBI Taxonomy" id="2282478"/>
    <lineage>
        <taxon>Bacteria</taxon>
        <taxon>Bacillati</taxon>
        <taxon>Actinomycetota</taxon>
        <taxon>Thermoleophilia</taxon>
        <taxon>Solirubrobacterales</taxon>
        <taxon>Solirubrobacteraceae</taxon>
        <taxon>Solirubrobacter</taxon>
    </lineage>
</organism>
<evidence type="ECO:0000313" key="3">
    <source>
        <dbReference type="EMBL" id="MDA0136982.1"/>
    </source>
</evidence>
<evidence type="ECO:0000313" key="4">
    <source>
        <dbReference type="Proteomes" id="UP001147700"/>
    </source>
</evidence>
<dbReference type="Proteomes" id="UP001147700">
    <property type="component" value="Unassembled WGS sequence"/>
</dbReference>
<evidence type="ECO:0000256" key="1">
    <source>
        <dbReference type="SAM" id="SignalP"/>
    </source>
</evidence>
<gene>
    <name evidence="3" type="ORF">OJ962_05690</name>
</gene>
<feature type="chain" id="PRO_5047451799" evidence="1">
    <location>
        <begin position="24"/>
        <end position="307"/>
    </location>
</feature>
<reference evidence="3" key="1">
    <citation type="submission" date="2022-10" db="EMBL/GenBank/DDBJ databases">
        <title>The WGS of Solirubrobacter sp. CPCC 204708.</title>
        <authorList>
            <person name="Jiang Z."/>
        </authorList>
    </citation>
    <scope>NUCLEOTIDE SEQUENCE</scope>
    <source>
        <strain evidence="3">CPCC 204708</strain>
    </source>
</reference>
<comment type="caution">
    <text evidence="3">The sequence shown here is derived from an EMBL/GenBank/DDBJ whole genome shotgun (WGS) entry which is preliminary data.</text>
</comment>
<keyword evidence="3" id="KW-0378">Hydrolase</keyword>
<dbReference type="Pfam" id="PF19040">
    <property type="entry name" value="SGNH"/>
    <property type="match status" value="1"/>
</dbReference>
<accession>A0ABT4REM5</accession>
<keyword evidence="1" id="KW-0732">Signal</keyword>
<sequence>MKVWVVALAALAVLAAFTPPAGAAPSCFGAAARDPMLPCVNPSLRLKVTPHPRNAPLVRGAPCTKLVPEGLVVPCEFGVLSPNARAHFALFGDSHAAHWRPTLAELARGLQWHGYQLSRNSCSLTTVPLAQPEPFFSECAAWKQQVVEWLDRHPEVTTVFLATKTPGPRDYAPGPMPAFEAQVAGHVRAWSWLPASVTRVFVIRDNPSAQVSTMRCVQRALNRRRTPGTHCAIPRATALPPDPVEVAITQADPSRFRLVDLTPHFCDERNCYPVVGGVLVHKDLNHLTRHFAETLGPFLLRAVVGFA</sequence>
<evidence type="ECO:0000259" key="2">
    <source>
        <dbReference type="Pfam" id="PF19040"/>
    </source>
</evidence>
<name>A0ABT4REM5_9ACTN</name>
<protein>
    <submittedName>
        <fullName evidence="3">SGNH hydrolase domain-containing protein</fullName>
    </submittedName>
</protein>
<proteinExistence type="predicted"/>
<dbReference type="EMBL" id="JAPCID010000007">
    <property type="protein sequence ID" value="MDA0136982.1"/>
    <property type="molecule type" value="Genomic_DNA"/>
</dbReference>